<feature type="region of interest" description="Disordered" evidence="1">
    <location>
        <begin position="1"/>
        <end position="28"/>
    </location>
</feature>
<dbReference type="Proteomes" id="UP001374579">
    <property type="component" value="Unassembled WGS sequence"/>
</dbReference>
<accession>A0AAN9GCJ9</accession>
<dbReference type="AlphaFoldDB" id="A0AAN9GCJ9"/>
<proteinExistence type="predicted"/>
<reference evidence="2 3" key="1">
    <citation type="submission" date="2024-02" db="EMBL/GenBank/DDBJ databases">
        <title>Chromosome-scale genome assembly of the rough periwinkle Littorina saxatilis.</title>
        <authorList>
            <person name="De Jode A."/>
            <person name="Faria R."/>
            <person name="Formenti G."/>
            <person name="Sims Y."/>
            <person name="Smith T.P."/>
            <person name="Tracey A."/>
            <person name="Wood J.M.D."/>
            <person name="Zagrodzka Z.B."/>
            <person name="Johannesson K."/>
            <person name="Butlin R.K."/>
            <person name="Leder E.H."/>
        </authorList>
    </citation>
    <scope>NUCLEOTIDE SEQUENCE [LARGE SCALE GENOMIC DNA]</scope>
    <source>
        <strain evidence="2">Snail1</strain>
        <tissue evidence="2">Muscle</tissue>
    </source>
</reference>
<protein>
    <submittedName>
        <fullName evidence="2">Uncharacterized protein</fullName>
    </submittedName>
</protein>
<dbReference type="EMBL" id="JBAMIC010000010">
    <property type="protein sequence ID" value="KAK7102559.1"/>
    <property type="molecule type" value="Genomic_DNA"/>
</dbReference>
<keyword evidence="3" id="KW-1185">Reference proteome</keyword>
<sequence length="72" mass="8320">MAAFAEDQAMARHGREKSILHPNFEEPFDPDYLEDDRFQKLKETFLMTGRGRRPSLPQFLTNLMAGVHQALT</sequence>
<evidence type="ECO:0000256" key="1">
    <source>
        <dbReference type="SAM" id="MobiDB-lite"/>
    </source>
</evidence>
<organism evidence="2 3">
    <name type="scientific">Littorina saxatilis</name>
    <dbReference type="NCBI Taxonomy" id="31220"/>
    <lineage>
        <taxon>Eukaryota</taxon>
        <taxon>Metazoa</taxon>
        <taxon>Spiralia</taxon>
        <taxon>Lophotrochozoa</taxon>
        <taxon>Mollusca</taxon>
        <taxon>Gastropoda</taxon>
        <taxon>Caenogastropoda</taxon>
        <taxon>Littorinimorpha</taxon>
        <taxon>Littorinoidea</taxon>
        <taxon>Littorinidae</taxon>
        <taxon>Littorina</taxon>
    </lineage>
</organism>
<name>A0AAN9GCJ9_9CAEN</name>
<comment type="caution">
    <text evidence="2">The sequence shown here is derived from an EMBL/GenBank/DDBJ whole genome shotgun (WGS) entry which is preliminary data.</text>
</comment>
<gene>
    <name evidence="2" type="ORF">V1264_020758</name>
</gene>
<evidence type="ECO:0000313" key="2">
    <source>
        <dbReference type="EMBL" id="KAK7102559.1"/>
    </source>
</evidence>
<evidence type="ECO:0000313" key="3">
    <source>
        <dbReference type="Proteomes" id="UP001374579"/>
    </source>
</evidence>